<evidence type="ECO:0000313" key="1">
    <source>
        <dbReference type="EMBL" id="RPD61434.1"/>
    </source>
</evidence>
<dbReference type="SUPFAM" id="SSF52047">
    <property type="entry name" value="RNI-like"/>
    <property type="match status" value="1"/>
</dbReference>
<dbReference type="Gene3D" id="3.80.10.10">
    <property type="entry name" value="Ribonuclease Inhibitor"/>
    <property type="match status" value="1"/>
</dbReference>
<reference evidence="1" key="1">
    <citation type="journal article" date="2018" name="Genome Biol. Evol.">
        <title>Genomics and development of Lentinus tigrinus, a white-rot wood-decaying mushroom with dimorphic fruiting bodies.</title>
        <authorList>
            <person name="Wu B."/>
            <person name="Xu Z."/>
            <person name="Knudson A."/>
            <person name="Carlson A."/>
            <person name="Chen N."/>
            <person name="Kovaka S."/>
            <person name="LaButti K."/>
            <person name="Lipzen A."/>
            <person name="Pennachio C."/>
            <person name="Riley R."/>
            <person name="Schakwitz W."/>
            <person name="Umezawa K."/>
            <person name="Ohm R.A."/>
            <person name="Grigoriev I.V."/>
            <person name="Nagy L.G."/>
            <person name="Gibbons J."/>
            <person name="Hibbett D."/>
        </authorList>
    </citation>
    <scope>NUCLEOTIDE SEQUENCE [LARGE SCALE GENOMIC DNA]</scope>
    <source>
        <strain evidence="1">ALCF2SS1-6</strain>
    </source>
</reference>
<protein>
    <recommendedName>
        <fullName evidence="3">F-box domain-containing protein</fullName>
    </recommendedName>
</protein>
<evidence type="ECO:0008006" key="3">
    <source>
        <dbReference type="Google" id="ProtNLM"/>
    </source>
</evidence>
<dbReference type="EMBL" id="ML122262">
    <property type="protein sequence ID" value="RPD61434.1"/>
    <property type="molecule type" value="Genomic_DNA"/>
</dbReference>
<dbReference type="InterPro" id="IPR032675">
    <property type="entry name" value="LRR_dom_sf"/>
</dbReference>
<keyword evidence="2" id="KW-1185">Reference proteome</keyword>
<name>A0A5C2SE16_9APHY</name>
<gene>
    <name evidence="1" type="ORF">L227DRAFT_524623</name>
</gene>
<accession>A0A5C2SE16</accession>
<dbReference type="AlphaFoldDB" id="A0A5C2SE16"/>
<dbReference type="OrthoDB" id="2750120at2759"/>
<proteinExistence type="predicted"/>
<evidence type="ECO:0000313" key="2">
    <source>
        <dbReference type="Proteomes" id="UP000313359"/>
    </source>
</evidence>
<sequence length="536" mass="61495">MSESTPYRLDDLIFDVLTRIIVNIESVKDLVSLSATCRYLRSLCVPLIFSRVTRYIDRPVQSKRVFLQKFLWPYVRHLTVVDICPDRMFTLSKANRGLMFARDPYLCGVLESPKLFSLLRHMPRLTKISLILAQGTVCIHGVSLPALMSILALPQLRELSVIHLLLSQTESASFEDHTIIAPLTLFHHERSVSRRYPPTDAEKANVTLFLTKLCGSLKVLTLPAELVPTEAVSQLDWPRLCELRLRGAQWKTPSVPYATLFSRMRDLRVLVLELTLSADAEPRPILDHDDADDYPWPHLEELSVSHPVVDDPVYARLPQCLRVLSLSCYPHVAERPFLEGNDPFRPYGFPLQTSSEMLDILQRCRARDLSELHLEYRADESESTLLGFVSSALPKIQILQIYRYRAPNTGDIAVDEFARLLSSLADLRVLKVHLDLENTPLPDFSMRPAKRGYEPKWAYDKLALETFAHDQHVIAETLACILSPSVKQIYLWWPADEGRHLWRRFRIDHLADNMEPRRGTRITRDDDEIYADLVGV</sequence>
<organism evidence="1 2">
    <name type="scientific">Lentinus tigrinus ALCF2SS1-6</name>
    <dbReference type="NCBI Taxonomy" id="1328759"/>
    <lineage>
        <taxon>Eukaryota</taxon>
        <taxon>Fungi</taxon>
        <taxon>Dikarya</taxon>
        <taxon>Basidiomycota</taxon>
        <taxon>Agaricomycotina</taxon>
        <taxon>Agaricomycetes</taxon>
        <taxon>Polyporales</taxon>
        <taxon>Polyporaceae</taxon>
        <taxon>Lentinus</taxon>
    </lineage>
</organism>
<dbReference type="Proteomes" id="UP000313359">
    <property type="component" value="Unassembled WGS sequence"/>
</dbReference>